<evidence type="ECO:0000313" key="4">
    <source>
        <dbReference type="Proteomes" id="UP000319148"/>
    </source>
</evidence>
<dbReference type="Pfam" id="PF04012">
    <property type="entry name" value="PspA_IM30"/>
    <property type="match status" value="1"/>
</dbReference>
<dbReference type="PANTHER" id="PTHR31088">
    <property type="entry name" value="MEMBRANE-ASSOCIATED PROTEIN VIPP1, CHLOROPLASTIC"/>
    <property type="match status" value="1"/>
</dbReference>
<organism evidence="3 4">
    <name type="scientific">Emcibacter nanhaiensis</name>
    <dbReference type="NCBI Taxonomy" id="1505037"/>
    <lineage>
        <taxon>Bacteria</taxon>
        <taxon>Pseudomonadati</taxon>
        <taxon>Pseudomonadota</taxon>
        <taxon>Alphaproteobacteria</taxon>
        <taxon>Emcibacterales</taxon>
        <taxon>Emcibacteraceae</taxon>
        <taxon>Emcibacter</taxon>
    </lineage>
</organism>
<keyword evidence="4" id="KW-1185">Reference proteome</keyword>
<evidence type="ECO:0000256" key="2">
    <source>
        <dbReference type="SAM" id="Coils"/>
    </source>
</evidence>
<comment type="similarity">
    <text evidence="1">Belongs to the PspA/Vipp/IM30 family.</text>
</comment>
<dbReference type="PANTHER" id="PTHR31088:SF6">
    <property type="entry name" value="PHAGE SHOCK PROTEIN A"/>
    <property type="match status" value="1"/>
</dbReference>
<comment type="caution">
    <text evidence="3">The sequence shown here is derived from an EMBL/GenBank/DDBJ whole genome shotgun (WGS) entry which is preliminary data.</text>
</comment>
<dbReference type="OrthoDB" id="9779630at2"/>
<gene>
    <name evidence="3" type="primary">pspA</name>
    <name evidence="3" type="ORF">FIV46_13215</name>
</gene>
<dbReference type="GO" id="GO:0009271">
    <property type="term" value="P:phage shock"/>
    <property type="evidence" value="ECO:0007669"/>
    <property type="project" value="TreeGrafter"/>
</dbReference>
<dbReference type="GO" id="GO:0005829">
    <property type="term" value="C:cytosol"/>
    <property type="evidence" value="ECO:0007669"/>
    <property type="project" value="TreeGrafter"/>
</dbReference>
<dbReference type="InterPro" id="IPR014319">
    <property type="entry name" value="Phageshock_PspA"/>
</dbReference>
<proteinExistence type="inferred from homology"/>
<dbReference type="EMBL" id="VFIY01000015">
    <property type="protein sequence ID" value="TPD59182.1"/>
    <property type="molecule type" value="Genomic_DNA"/>
</dbReference>
<dbReference type="Proteomes" id="UP000319148">
    <property type="component" value="Unassembled WGS sequence"/>
</dbReference>
<dbReference type="AlphaFoldDB" id="A0A501PGN1"/>
<evidence type="ECO:0000313" key="3">
    <source>
        <dbReference type="EMBL" id="TPD59182.1"/>
    </source>
</evidence>
<accession>A0A501PGN1</accession>
<protein>
    <submittedName>
        <fullName evidence="3">Phage shock protein PspA</fullName>
    </submittedName>
</protein>
<keyword evidence="2" id="KW-0175">Coiled coil</keyword>
<reference evidence="4" key="1">
    <citation type="submission" date="2019-06" db="EMBL/GenBank/DDBJ databases">
        <title>The complete genome of Emcibacter congregatus ZYLT.</title>
        <authorList>
            <person name="Zhao Z."/>
        </authorList>
    </citation>
    <scope>NUCLEOTIDE SEQUENCE [LARGE SCALE GENOMIC DNA]</scope>
    <source>
        <strain evidence="4">MCCC 1A06723</strain>
    </source>
</reference>
<dbReference type="InterPro" id="IPR007157">
    <property type="entry name" value="PspA_VIPP1"/>
</dbReference>
<name>A0A501PGN1_9PROT</name>
<sequence length="228" mass="26203">MGIFTRLSDIVNSNINHILDKAEDPAKMIRLMIQEMEDTLVEVRSSAARVIADRKELERNLTRLQAAQDEWYAKAELALSKDREDLANGALVERAKLAEMAERLENDREPLEEALTKYESDIISLEAKIKEAKAKQKSLIERQRSASSQLRVRQKLYDNRIDDVMTRFGQVERRVEETESRVEAADMGREKTLHDEFADLEAQQKVADELAELKAKMAKGKESKEDKK</sequence>
<dbReference type="NCBIfam" id="TIGR02977">
    <property type="entry name" value="phageshock_pspA"/>
    <property type="match status" value="1"/>
</dbReference>
<evidence type="ECO:0000256" key="1">
    <source>
        <dbReference type="ARBA" id="ARBA00043985"/>
    </source>
</evidence>
<feature type="coiled-coil region" evidence="2">
    <location>
        <begin position="47"/>
        <end position="142"/>
    </location>
</feature>
<dbReference type="RefSeq" id="WP_139941401.1">
    <property type="nucleotide sequence ID" value="NZ_JBHSYP010000002.1"/>
</dbReference>